<proteinExistence type="predicted"/>
<dbReference type="FunFam" id="3.40.720.10:FF:000017">
    <property type="entry name" value="Predicted protein"/>
    <property type="match status" value="1"/>
</dbReference>
<name>A0AAV4J430_9GAST</name>
<evidence type="ECO:0000313" key="1">
    <source>
        <dbReference type="EMBL" id="GFS16708.1"/>
    </source>
</evidence>
<evidence type="ECO:0000313" key="2">
    <source>
        <dbReference type="Proteomes" id="UP000762676"/>
    </source>
</evidence>
<comment type="caution">
    <text evidence="1">The sequence shown here is derived from an EMBL/GenBank/DDBJ whole genome shotgun (WGS) entry which is preliminary data.</text>
</comment>
<dbReference type="PANTHER" id="PTHR10974">
    <property type="entry name" value="FI08016P-RELATED"/>
    <property type="match status" value="1"/>
</dbReference>
<keyword evidence="2" id="KW-1185">Reference proteome</keyword>
<dbReference type="CDD" id="cd16021">
    <property type="entry name" value="ALP_like"/>
    <property type="match status" value="1"/>
</dbReference>
<sequence length="659" mass="76094">MRRKRKMCLVLLLFVVFIIYYVIDTIMTKESSFSEGNILIKHKTVLGKHVKRQGPGINILSSQSDTEKCQFESVDPFLPDVVNFVVQKAPTLRCDGHFLPEITVLKNNFLKVDRNKLRDSIGTGRANFSHCRYRSITGVPGHESKIAFSTWSEPFISSIFLDDNTEAIQVNCFKESTENNIVSKAYYSLIPKLTHLDKLYKVRLNKRRLKFKPKETLSIIAVGIDGLSRHQFMRTMPRTYKYLTEALGSFDFTMQAQHADNTFSNFLPLLTGNLRSEVQEWWSPSEPEDAFDFIFDDFEKAGFRTMYSEDHPFRGLYGEKKYFVKPLTTFRNRHVHIAMLSEKGYRTPNSTCLGCRSITEFQLDYMLKFLNTFNDKPLFAFLFSDAITHDDSGSAGMIDKHLVDFYKSLLRKRHLDNSVVMFFSDHGARWGNVRQSPNGKLDARNPFLFLRFPPWFLQKYPGVAENLEVNTRVLTSPFDTHQMLLDLLYFKSEAHAHIPRSNKGLSLLKRIPQRTCSELYIPEHECFCKKWIEIPIDSSSLLAIELANVLLHEINSRSNKDLCEEYILSDIVSVHVLNGYGVYLKGEQYQSHIVHYLVRIAALQGKALFEGIVHHDPEDSQHTVDPEIERLNLYKMEVICLTPGLQQFCYCKGNTESKA</sequence>
<protein>
    <recommendedName>
        <fullName evidence="3">Sulfatase N-terminal domain-containing protein</fullName>
    </recommendedName>
</protein>
<dbReference type="Proteomes" id="UP000762676">
    <property type="component" value="Unassembled WGS sequence"/>
</dbReference>
<dbReference type="InterPro" id="IPR004245">
    <property type="entry name" value="DUF229"/>
</dbReference>
<dbReference type="InterPro" id="IPR017850">
    <property type="entry name" value="Alkaline_phosphatase_core_sf"/>
</dbReference>
<gene>
    <name evidence="1" type="ORF">ElyMa_001479600</name>
</gene>
<dbReference type="SUPFAM" id="SSF53649">
    <property type="entry name" value="Alkaline phosphatase-like"/>
    <property type="match status" value="1"/>
</dbReference>
<reference evidence="1 2" key="1">
    <citation type="journal article" date="2021" name="Elife">
        <title>Chloroplast acquisition without the gene transfer in kleptoplastic sea slugs, Plakobranchus ocellatus.</title>
        <authorList>
            <person name="Maeda T."/>
            <person name="Takahashi S."/>
            <person name="Yoshida T."/>
            <person name="Shimamura S."/>
            <person name="Takaki Y."/>
            <person name="Nagai Y."/>
            <person name="Toyoda A."/>
            <person name="Suzuki Y."/>
            <person name="Arimoto A."/>
            <person name="Ishii H."/>
            <person name="Satoh N."/>
            <person name="Nishiyama T."/>
            <person name="Hasebe M."/>
            <person name="Maruyama T."/>
            <person name="Minagawa J."/>
            <person name="Obokata J."/>
            <person name="Shigenobu S."/>
        </authorList>
    </citation>
    <scope>NUCLEOTIDE SEQUENCE [LARGE SCALE GENOMIC DNA]</scope>
</reference>
<dbReference type="Pfam" id="PF02995">
    <property type="entry name" value="DUF229"/>
    <property type="match status" value="1"/>
</dbReference>
<dbReference type="EMBL" id="BMAT01002918">
    <property type="protein sequence ID" value="GFS16708.1"/>
    <property type="molecule type" value="Genomic_DNA"/>
</dbReference>
<dbReference type="AlphaFoldDB" id="A0AAV4J430"/>
<dbReference type="GO" id="GO:0005615">
    <property type="term" value="C:extracellular space"/>
    <property type="evidence" value="ECO:0007669"/>
    <property type="project" value="TreeGrafter"/>
</dbReference>
<accession>A0AAV4J430</accession>
<organism evidence="1 2">
    <name type="scientific">Elysia marginata</name>
    <dbReference type="NCBI Taxonomy" id="1093978"/>
    <lineage>
        <taxon>Eukaryota</taxon>
        <taxon>Metazoa</taxon>
        <taxon>Spiralia</taxon>
        <taxon>Lophotrochozoa</taxon>
        <taxon>Mollusca</taxon>
        <taxon>Gastropoda</taxon>
        <taxon>Heterobranchia</taxon>
        <taxon>Euthyneura</taxon>
        <taxon>Panpulmonata</taxon>
        <taxon>Sacoglossa</taxon>
        <taxon>Placobranchoidea</taxon>
        <taxon>Plakobranchidae</taxon>
        <taxon>Elysia</taxon>
    </lineage>
</organism>
<dbReference type="PANTHER" id="PTHR10974:SF1">
    <property type="entry name" value="FI08016P-RELATED"/>
    <property type="match status" value="1"/>
</dbReference>
<evidence type="ECO:0008006" key="3">
    <source>
        <dbReference type="Google" id="ProtNLM"/>
    </source>
</evidence>
<dbReference type="Gene3D" id="3.40.720.10">
    <property type="entry name" value="Alkaline Phosphatase, subunit A"/>
    <property type="match status" value="1"/>
</dbReference>